<feature type="transmembrane region" description="Helical" evidence="1">
    <location>
        <begin position="144"/>
        <end position="165"/>
    </location>
</feature>
<keyword evidence="1" id="KW-1133">Transmembrane helix</keyword>
<feature type="transmembrane region" description="Helical" evidence="1">
    <location>
        <begin position="198"/>
        <end position="218"/>
    </location>
</feature>
<evidence type="ECO:0000313" key="2">
    <source>
        <dbReference type="EMBL" id="GIL47957.1"/>
    </source>
</evidence>
<organism evidence="2 3">
    <name type="scientific">Volvox africanus</name>
    <dbReference type="NCBI Taxonomy" id="51714"/>
    <lineage>
        <taxon>Eukaryota</taxon>
        <taxon>Viridiplantae</taxon>
        <taxon>Chlorophyta</taxon>
        <taxon>core chlorophytes</taxon>
        <taxon>Chlorophyceae</taxon>
        <taxon>CS clade</taxon>
        <taxon>Chlamydomonadales</taxon>
        <taxon>Volvocaceae</taxon>
        <taxon>Volvox</taxon>
    </lineage>
</organism>
<reference evidence="2" key="1">
    <citation type="journal article" date="2021" name="Proc. Natl. Acad. Sci. U.S.A.">
        <title>Three genomes in the algal genus Volvox reveal the fate of a haploid sex-determining region after a transition to homothallism.</title>
        <authorList>
            <person name="Yamamoto K."/>
            <person name="Hamaji T."/>
            <person name="Kawai-Toyooka H."/>
            <person name="Matsuzaki R."/>
            <person name="Takahashi F."/>
            <person name="Nishimura Y."/>
            <person name="Kawachi M."/>
            <person name="Noguchi H."/>
            <person name="Minakuchi Y."/>
            <person name="Umen J.G."/>
            <person name="Toyoda A."/>
            <person name="Nozaki H."/>
        </authorList>
    </citation>
    <scope>NUCLEOTIDE SEQUENCE</scope>
    <source>
        <strain evidence="2">NIES-3780</strain>
    </source>
</reference>
<feature type="transmembrane region" description="Helical" evidence="1">
    <location>
        <begin position="12"/>
        <end position="30"/>
    </location>
</feature>
<dbReference type="AlphaFoldDB" id="A0A8J4AUG3"/>
<comment type="caution">
    <text evidence="2">The sequence shown here is derived from an EMBL/GenBank/DDBJ whole genome shotgun (WGS) entry which is preliminary data.</text>
</comment>
<feature type="transmembrane region" description="Helical" evidence="1">
    <location>
        <begin position="230"/>
        <end position="250"/>
    </location>
</feature>
<proteinExistence type="predicted"/>
<accession>A0A8J4AUG3</accession>
<evidence type="ECO:0000313" key="3">
    <source>
        <dbReference type="Proteomes" id="UP000747399"/>
    </source>
</evidence>
<keyword evidence="1" id="KW-0812">Transmembrane</keyword>
<dbReference type="Proteomes" id="UP000747399">
    <property type="component" value="Unassembled WGS sequence"/>
</dbReference>
<feature type="transmembrane region" description="Helical" evidence="1">
    <location>
        <begin position="171"/>
        <end position="191"/>
    </location>
</feature>
<dbReference type="EMBL" id="BNCO01000005">
    <property type="protein sequence ID" value="GIL47957.1"/>
    <property type="molecule type" value="Genomic_DNA"/>
</dbReference>
<sequence>MTTYLNFLTFTMWAFVVLAFLCVADAHMGASFGSPAHKRNDGVSGLFVSRFVNVWRPTMRKSTSSSLPATQDKLNLPSTLEAVFDPPLEQQLSRCETGLPSGCGVNLPISVPKSTGYIGAWKSVVSTAGQLLKKRITRKALDEVNFPMVGTVLAGCVLVLCANWMSKSLAIRVTGGGLVVGLMMGMIVFCWLRRTLRLGGCSILGAAVGISAWMAGFWRLPSFTFLVTNTYMVACVGFFWFVGSASVYVGGAGMNNPRLQKLLVLSFRLLGHLLLYIGLWKHETLALWVQILALLYCVLPTNCRQFVWRAAQFEFKDDAFKDPHALNCGPHPLVVNGFIWNQLMLAIPIDGPEFRELLALGYEPNVYSGKMELVSCPDYPQPPKQG</sequence>
<keyword evidence="3" id="KW-1185">Reference proteome</keyword>
<protein>
    <recommendedName>
        <fullName evidence="4">DUF4203 domain-containing protein</fullName>
    </recommendedName>
</protein>
<name>A0A8J4AUG3_9CHLO</name>
<feature type="transmembrane region" description="Helical" evidence="1">
    <location>
        <begin position="285"/>
        <end position="303"/>
    </location>
</feature>
<gene>
    <name evidence="2" type="ORF">Vafri_4682</name>
</gene>
<evidence type="ECO:0008006" key="4">
    <source>
        <dbReference type="Google" id="ProtNLM"/>
    </source>
</evidence>
<feature type="transmembrane region" description="Helical" evidence="1">
    <location>
        <begin position="262"/>
        <end position="279"/>
    </location>
</feature>
<evidence type="ECO:0000256" key="1">
    <source>
        <dbReference type="SAM" id="Phobius"/>
    </source>
</evidence>
<keyword evidence="1" id="KW-0472">Membrane</keyword>